<name>A0ABM3LVZ2_BICAN</name>
<dbReference type="InterPro" id="IPR017853">
    <property type="entry name" value="GH"/>
</dbReference>
<reference evidence="8" key="2">
    <citation type="submission" date="2025-08" db="UniProtKB">
        <authorList>
            <consortium name="RefSeq"/>
        </authorList>
    </citation>
    <scope>IDENTIFICATION</scope>
</reference>
<dbReference type="Pfam" id="PF00232">
    <property type="entry name" value="Glyco_hydro_1"/>
    <property type="match status" value="1"/>
</dbReference>
<evidence type="ECO:0000256" key="2">
    <source>
        <dbReference type="ARBA" id="ARBA00022801"/>
    </source>
</evidence>
<keyword evidence="6" id="KW-0732">Signal</keyword>
<dbReference type="Proteomes" id="UP001652582">
    <property type="component" value="Chromosome 2"/>
</dbReference>
<reference evidence="7" key="1">
    <citation type="submission" date="2025-05" db="UniProtKB">
        <authorList>
            <consortium name="RefSeq"/>
        </authorList>
    </citation>
    <scope>NUCLEOTIDE SEQUENCE [LARGE SCALE GENOMIC DNA]</scope>
</reference>
<keyword evidence="5" id="KW-0812">Transmembrane</keyword>
<dbReference type="PANTHER" id="PTHR10353:SF36">
    <property type="entry name" value="LP05116P"/>
    <property type="match status" value="1"/>
</dbReference>
<evidence type="ECO:0000313" key="8">
    <source>
        <dbReference type="RefSeq" id="XP_052743241.1"/>
    </source>
</evidence>
<organism evidence="7 8">
    <name type="scientific">Bicyclus anynana</name>
    <name type="common">Squinting bush brown butterfly</name>
    <dbReference type="NCBI Taxonomy" id="110368"/>
    <lineage>
        <taxon>Eukaryota</taxon>
        <taxon>Metazoa</taxon>
        <taxon>Ecdysozoa</taxon>
        <taxon>Arthropoda</taxon>
        <taxon>Hexapoda</taxon>
        <taxon>Insecta</taxon>
        <taxon>Pterygota</taxon>
        <taxon>Neoptera</taxon>
        <taxon>Endopterygota</taxon>
        <taxon>Lepidoptera</taxon>
        <taxon>Glossata</taxon>
        <taxon>Ditrysia</taxon>
        <taxon>Papilionoidea</taxon>
        <taxon>Nymphalidae</taxon>
        <taxon>Satyrinae</taxon>
        <taxon>Satyrini</taxon>
        <taxon>Mycalesina</taxon>
        <taxon>Bicyclus</taxon>
    </lineage>
</organism>
<sequence>MSAFQAVVLCTLITTSLAKDLWSFPPNLKFGAASASYQVEGGWKDDGKGENIWDKYVHDHSGLIKGGVTGDIAADSYHRWRDDVKVAAKMKLQFYRFSINWPRILPTGFTNKINQAGVDYYSDLIDGLLAEGIEPIVTMYHWELPVAIQDLGGWANPLIVEWFGDFARVIFKIYAERVRTWLTFNEPVAFCDYGYNSGMYAPGVQEQIYGPYLCNKHVLLAHAKAYRIFHKEFRPRYTGKISLANNVLWIEPLDLSYSSLAELGRQHQTGRYSHPIFSKEGGWPPSIEKLMEEYSLKQGFKESRLPKFTRHEIEFIKGTADFYGLNYYTTNMIRPAIPGDKPGIWFLNGSPELNATLLKPKGAYYGHDDLLPVKPEGLRKELNWLKEQYGDIDFFITENGYSTTAYNLADYERVKYMRDHLEQMLLSIKEDKVSVVGYAAWSLVDNFEWLGGYSTKFGLYEIDYEHPNRTRTARASAHYYRCVIEKRSLDVPKSCYVKNYTHNRTRRTDNLAPNRGISTQCTIVLNILVLAVGFILSTIITIN</sequence>
<evidence type="ECO:0000256" key="3">
    <source>
        <dbReference type="ARBA" id="ARBA00023295"/>
    </source>
</evidence>
<evidence type="ECO:0000313" key="7">
    <source>
        <dbReference type="Proteomes" id="UP001652582"/>
    </source>
</evidence>
<dbReference type="RefSeq" id="XP_052743241.1">
    <property type="nucleotide sequence ID" value="XM_052887281.1"/>
</dbReference>
<keyword evidence="7" id="KW-1185">Reference proteome</keyword>
<dbReference type="InterPro" id="IPR001360">
    <property type="entry name" value="Glyco_hydro_1"/>
</dbReference>
<keyword evidence="3" id="KW-0326">Glycosidase</keyword>
<dbReference type="PRINTS" id="PR00131">
    <property type="entry name" value="GLHYDRLASE1"/>
</dbReference>
<comment type="similarity">
    <text evidence="1 4">Belongs to the glycosyl hydrolase 1 family.</text>
</comment>
<dbReference type="Gene3D" id="3.20.20.80">
    <property type="entry name" value="Glycosidases"/>
    <property type="match status" value="1"/>
</dbReference>
<evidence type="ECO:0000256" key="1">
    <source>
        <dbReference type="ARBA" id="ARBA00010838"/>
    </source>
</evidence>
<feature type="chain" id="PRO_5047198656" evidence="6">
    <location>
        <begin position="19"/>
        <end position="543"/>
    </location>
</feature>
<proteinExistence type="inferred from homology"/>
<accession>A0ABM3LVZ2</accession>
<keyword evidence="5" id="KW-1133">Transmembrane helix</keyword>
<evidence type="ECO:0000256" key="6">
    <source>
        <dbReference type="SAM" id="SignalP"/>
    </source>
</evidence>
<evidence type="ECO:0000256" key="4">
    <source>
        <dbReference type="RuleBase" id="RU003690"/>
    </source>
</evidence>
<protein>
    <submittedName>
        <fullName evidence="8">Myrosinase 1</fullName>
    </submittedName>
</protein>
<keyword evidence="5" id="KW-0472">Membrane</keyword>
<evidence type="ECO:0000256" key="5">
    <source>
        <dbReference type="SAM" id="Phobius"/>
    </source>
</evidence>
<dbReference type="GeneID" id="112055805"/>
<feature type="signal peptide" evidence="6">
    <location>
        <begin position="1"/>
        <end position="18"/>
    </location>
</feature>
<gene>
    <name evidence="8" type="primary">LOC112055805</name>
</gene>
<dbReference type="SUPFAM" id="SSF51445">
    <property type="entry name" value="(Trans)glycosidases"/>
    <property type="match status" value="1"/>
</dbReference>
<dbReference type="PANTHER" id="PTHR10353">
    <property type="entry name" value="GLYCOSYL HYDROLASE"/>
    <property type="match status" value="1"/>
</dbReference>
<feature type="transmembrane region" description="Helical" evidence="5">
    <location>
        <begin position="523"/>
        <end position="542"/>
    </location>
</feature>
<keyword evidence="2" id="KW-0378">Hydrolase</keyword>